<accession>A0A542DS79</accession>
<protein>
    <submittedName>
        <fullName evidence="1">Uncharacterized protein</fullName>
    </submittedName>
</protein>
<keyword evidence="2" id="KW-1185">Reference proteome</keyword>
<proteinExistence type="predicted"/>
<gene>
    <name evidence="1" type="ORF">FB471_5786</name>
</gene>
<evidence type="ECO:0000313" key="2">
    <source>
        <dbReference type="Proteomes" id="UP000320876"/>
    </source>
</evidence>
<name>A0A542DS79_AMYCI</name>
<dbReference type="EMBL" id="VFML01000001">
    <property type="protein sequence ID" value="TQJ05939.1"/>
    <property type="molecule type" value="Genomic_DNA"/>
</dbReference>
<sequence length="158" mass="16826">MALDVGAEHEVNAIRLPRWGQVARVPDAVVPFVVVDDGGLPVEPVLLYLRDFVTRGRRSGSVRSYAYALLRWWRWLLCTCQASGCEYVGSCWLSVTALAAGPGVLSVCDYELGACGQRHLGAEEPGRGERAGAALALGQALGHLGDGADRERHALAGA</sequence>
<reference evidence="1 2" key="1">
    <citation type="submission" date="2019-06" db="EMBL/GenBank/DDBJ databases">
        <title>Sequencing the genomes of 1000 actinobacteria strains.</title>
        <authorList>
            <person name="Klenk H.-P."/>
        </authorList>
    </citation>
    <scope>NUCLEOTIDE SEQUENCE [LARGE SCALE GENOMIC DNA]</scope>
    <source>
        <strain evidence="1 2">DSM 45679</strain>
    </source>
</reference>
<dbReference type="Proteomes" id="UP000320876">
    <property type="component" value="Unassembled WGS sequence"/>
</dbReference>
<dbReference type="AlphaFoldDB" id="A0A542DS79"/>
<evidence type="ECO:0000313" key="1">
    <source>
        <dbReference type="EMBL" id="TQJ05939.1"/>
    </source>
</evidence>
<organism evidence="1 2">
    <name type="scientific">Amycolatopsis cihanbeyliensis</name>
    <dbReference type="NCBI Taxonomy" id="1128664"/>
    <lineage>
        <taxon>Bacteria</taxon>
        <taxon>Bacillati</taxon>
        <taxon>Actinomycetota</taxon>
        <taxon>Actinomycetes</taxon>
        <taxon>Pseudonocardiales</taxon>
        <taxon>Pseudonocardiaceae</taxon>
        <taxon>Amycolatopsis</taxon>
    </lineage>
</organism>
<comment type="caution">
    <text evidence="1">The sequence shown here is derived from an EMBL/GenBank/DDBJ whole genome shotgun (WGS) entry which is preliminary data.</text>
</comment>